<evidence type="ECO:0000313" key="2">
    <source>
        <dbReference type="Proteomes" id="UP000805704"/>
    </source>
</evidence>
<reference evidence="1" key="1">
    <citation type="submission" date="2020-04" db="EMBL/GenBank/DDBJ databases">
        <title>A chromosome-scale assembly and high-density genetic map of the yellow drum (Nibea albiflora) genome.</title>
        <authorList>
            <person name="Xu D."/>
            <person name="Zhang W."/>
            <person name="Chen R."/>
            <person name="Tan P."/>
            <person name="Wang L."/>
            <person name="Song H."/>
            <person name="Tian L."/>
            <person name="Zhu Q."/>
            <person name="Wang B."/>
        </authorList>
    </citation>
    <scope>NUCLEOTIDE SEQUENCE</scope>
    <source>
        <strain evidence="1">ZJHYS-2018</strain>
    </source>
</reference>
<dbReference type="EMBL" id="CM024812">
    <property type="protein sequence ID" value="KAG8004756.1"/>
    <property type="molecule type" value="Genomic_DNA"/>
</dbReference>
<feature type="non-terminal residue" evidence="1">
    <location>
        <position position="260"/>
    </location>
</feature>
<name>A0ACB7ESD2_NIBAL</name>
<comment type="caution">
    <text evidence="1">The sequence shown here is derived from an EMBL/GenBank/DDBJ whole genome shotgun (WGS) entry which is preliminary data.</text>
</comment>
<accession>A0ACB7ESD2</accession>
<organism evidence="1 2">
    <name type="scientific">Nibea albiflora</name>
    <name type="common">Yellow drum</name>
    <name type="synonym">Corvina albiflora</name>
    <dbReference type="NCBI Taxonomy" id="240163"/>
    <lineage>
        <taxon>Eukaryota</taxon>
        <taxon>Metazoa</taxon>
        <taxon>Chordata</taxon>
        <taxon>Craniata</taxon>
        <taxon>Vertebrata</taxon>
        <taxon>Euteleostomi</taxon>
        <taxon>Actinopterygii</taxon>
        <taxon>Neopterygii</taxon>
        <taxon>Teleostei</taxon>
        <taxon>Neoteleostei</taxon>
        <taxon>Acanthomorphata</taxon>
        <taxon>Eupercaria</taxon>
        <taxon>Sciaenidae</taxon>
        <taxon>Nibea</taxon>
    </lineage>
</organism>
<sequence length="260" mass="29957">MYQQQFHSIIISEKCMHSINSNPHRDEAYTTLNVRPPNVPSHGHTLRLKIDQGTGNTLPLGTFRQMYASAYKRLKKNNMKLSAYSGHEIPFYGTIHIPCQYKDFRWPTKGRHTPHHKARVDVVDCEEPEEEYMYQQQFHSIIISEKCMHSINSNPHRDEAYTTLNVRPPNVPSHGHTLRLKIDQGTGNTLPLGTFRQMYASAYKRLKKNNMKLSAYSGHEIPFYGTIHIPCQYKDFRWVSANFYVVDVPGPAVVGLPTSE</sequence>
<evidence type="ECO:0000313" key="1">
    <source>
        <dbReference type="EMBL" id="KAG8004756.1"/>
    </source>
</evidence>
<proteinExistence type="predicted"/>
<protein>
    <submittedName>
        <fullName evidence="1">Uncharacterized protein</fullName>
    </submittedName>
</protein>
<keyword evidence="2" id="KW-1185">Reference proteome</keyword>
<gene>
    <name evidence="1" type="ORF">GBF38_016632</name>
</gene>
<dbReference type="Proteomes" id="UP000805704">
    <property type="component" value="Chromosome 24"/>
</dbReference>